<sequence length="142" mass="16049">MQSRAYHSPRNAFPAIIVFNFFALALAGTFSVGLIKLIVFHIYLRWYLHTTTFDHILEKRKKKKEAGEYKGTKQEEGCCALKKRRDFKKHGNKNAENNNNNGNVVPDNGHVDLGDTGRDGFSANRSPPITGSDHTEQHEPIP</sequence>
<evidence type="ECO:0000313" key="4">
    <source>
        <dbReference type="Proteomes" id="UP000515908"/>
    </source>
</evidence>
<dbReference type="Proteomes" id="UP000515908">
    <property type="component" value="Chromosome 11"/>
</dbReference>
<feature type="compositionally biased region" description="Basic and acidic residues" evidence="1">
    <location>
        <begin position="133"/>
        <end position="142"/>
    </location>
</feature>
<keyword evidence="2" id="KW-0472">Membrane</keyword>
<gene>
    <name evidence="3" type="ORF">ADEAN_000594400</name>
</gene>
<protein>
    <submittedName>
        <fullName evidence="3">Uncharacterized protein</fullName>
    </submittedName>
</protein>
<reference evidence="3 4" key="1">
    <citation type="submission" date="2020-08" db="EMBL/GenBank/DDBJ databases">
        <authorList>
            <person name="Newling K."/>
            <person name="Davey J."/>
            <person name="Forrester S."/>
        </authorList>
    </citation>
    <scope>NUCLEOTIDE SEQUENCE [LARGE SCALE GENOMIC DNA]</scope>
    <source>
        <strain evidence="4">Crithidia deanei Carvalho (ATCC PRA-265)</strain>
    </source>
</reference>
<feature type="compositionally biased region" description="Low complexity" evidence="1">
    <location>
        <begin position="94"/>
        <end position="108"/>
    </location>
</feature>
<feature type="transmembrane region" description="Helical" evidence="2">
    <location>
        <begin position="12"/>
        <end position="39"/>
    </location>
</feature>
<keyword evidence="2" id="KW-0812">Transmembrane</keyword>
<organism evidence="3 4">
    <name type="scientific">Angomonas deanei</name>
    <dbReference type="NCBI Taxonomy" id="59799"/>
    <lineage>
        <taxon>Eukaryota</taxon>
        <taxon>Discoba</taxon>
        <taxon>Euglenozoa</taxon>
        <taxon>Kinetoplastea</taxon>
        <taxon>Metakinetoplastina</taxon>
        <taxon>Trypanosomatida</taxon>
        <taxon>Trypanosomatidae</taxon>
        <taxon>Strigomonadinae</taxon>
        <taxon>Angomonas</taxon>
    </lineage>
</organism>
<feature type="region of interest" description="Disordered" evidence="1">
    <location>
        <begin position="89"/>
        <end position="142"/>
    </location>
</feature>
<accession>A0A7G2CGH0</accession>
<evidence type="ECO:0000313" key="3">
    <source>
        <dbReference type="EMBL" id="CAD2218455.1"/>
    </source>
</evidence>
<proteinExistence type="predicted"/>
<keyword evidence="2" id="KW-1133">Transmembrane helix</keyword>
<keyword evidence="4" id="KW-1185">Reference proteome</keyword>
<dbReference type="AlphaFoldDB" id="A0A7G2CGH0"/>
<feature type="compositionally biased region" description="Basic and acidic residues" evidence="1">
    <location>
        <begin position="109"/>
        <end position="118"/>
    </location>
</feature>
<evidence type="ECO:0000256" key="2">
    <source>
        <dbReference type="SAM" id="Phobius"/>
    </source>
</evidence>
<dbReference type="VEuPathDB" id="TriTrypDB:ADEAN_000594400"/>
<dbReference type="EMBL" id="LR877155">
    <property type="protein sequence ID" value="CAD2218455.1"/>
    <property type="molecule type" value="Genomic_DNA"/>
</dbReference>
<evidence type="ECO:0000256" key="1">
    <source>
        <dbReference type="SAM" id="MobiDB-lite"/>
    </source>
</evidence>
<name>A0A7G2CGH0_9TRYP</name>